<dbReference type="CDD" id="cd09725">
    <property type="entry name" value="Cas2_I_II_III"/>
    <property type="match status" value="1"/>
</dbReference>
<evidence type="ECO:0000313" key="10">
    <source>
        <dbReference type="EMBL" id="GLI52438.1"/>
    </source>
</evidence>
<keyword evidence="11" id="KW-1185">Reference proteome</keyword>
<evidence type="ECO:0000256" key="1">
    <source>
        <dbReference type="ARBA" id="ARBA00001946"/>
    </source>
</evidence>
<accession>A0A9W6GEN3</accession>
<dbReference type="EMBL" id="BSDX01000001">
    <property type="protein sequence ID" value="GLI52438.1"/>
    <property type="molecule type" value="Genomic_DNA"/>
</dbReference>
<dbReference type="NCBIfam" id="TIGR01573">
    <property type="entry name" value="cas2"/>
    <property type="match status" value="1"/>
</dbReference>
<dbReference type="EC" id="3.1.-.-" evidence="9"/>
<dbReference type="Gene3D" id="3.30.70.240">
    <property type="match status" value="1"/>
</dbReference>
<keyword evidence="5 9" id="KW-0255">Endonuclease</keyword>
<evidence type="ECO:0000256" key="6">
    <source>
        <dbReference type="ARBA" id="ARBA00022801"/>
    </source>
</evidence>
<dbReference type="GO" id="GO:0046872">
    <property type="term" value="F:metal ion binding"/>
    <property type="evidence" value="ECO:0007669"/>
    <property type="project" value="UniProtKB-UniRule"/>
</dbReference>
<keyword evidence="3 9" id="KW-0540">Nuclease</keyword>
<keyword evidence="6 9" id="KW-0378">Hydrolase</keyword>
<reference evidence="10" key="1">
    <citation type="submission" date="2022-12" db="EMBL/GenBank/DDBJ databases">
        <title>Reference genome sequencing for broad-spectrum identification of bacterial and archaeal isolates by mass spectrometry.</title>
        <authorList>
            <person name="Sekiguchi Y."/>
            <person name="Tourlousse D.M."/>
        </authorList>
    </citation>
    <scope>NUCLEOTIDE SEQUENCE</scope>
    <source>
        <strain evidence="10">TSL-P1</strain>
    </source>
</reference>
<dbReference type="PANTHER" id="PTHR34405">
    <property type="entry name" value="CRISPR-ASSOCIATED ENDORIBONUCLEASE CAS2"/>
    <property type="match status" value="1"/>
</dbReference>
<comment type="caution">
    <text evidence="10">The sequence shown here is derived from an EMBL/GenBank/DDBJ whole genome shotgun (WGS) entry which is preliminary data.</text>
</comment>
<organism evidence="10 11">
    <name type="scientific">Thermodesulfovibrio yellowstonii</name>
    <dbReference type="NCBI Taxonomy" id="28262"/>
    <lineage>
        <taxon>Bacteria</taxon>
        <taxon>Pseudomonadati</taxon>
        <taxon>Nitrospirota</taxon>
        <taxon>Thermodesulfovibrionia</taxon>
        <taxon>Thermodesulfovibrionales</taxon>
        <taxon>Thermodesulfovibrionaceae</taxon>
        <taxon>Thermodesulfovibrio</taxon>
    </lineage>
</organism>
<evidence type="ECO:0000256" key="7">
    <source>
        <dbReference type="ARBA" id="ARBA00022842"/>
    </source>
</evidence>
<dbReference type="SUPFAM" id="SSF143430">
    <property type="entry name" value="TTP0101/SSO1404-like"/>
    <property type="match status" value="1"/>
</dbReference>
<evidence type="ECO:0000256" key="8">
    <source>
        <dbReference type="ARBA" id="ARBA00023118"/>
    </source>
</evidence>
<evidence type="ECO:0000256" key="3">
    <source>
        <dbReference type="ARBA" id="ARBA00022722"/>
    </source>
</evidence>
<gene>
    <name evidence="10" type="primary">cas2-3</name>
    <name evidence="9" type="synonym">cas2</name>
    <name evidence="10" type="ORF">TISLANDTSLP1_01310</name>
</gene>
<keyword evidence="4 9" id="KW-0479">Metal-binding</keyword>
<comment type="subunit">
    <text evidence="9">Homodimer, forms a heterotetramer with a Cas1 homodimer.</text>
</comment>
<dbReference type="InterPro" id="IPR021127">
    <property type="entry name" value="CRISPR_associated_Cas2"/>
</dbReference>
<dbReference type="GO" id="GO:0051607">
    <property type="term" value="P:defense response to virus"/>
    <property type="evidence" value="ECO:0007669"/>
    <property type="project" value="UniProtKB-UniRule"/>
</dbReference>
<comment type="similarity">
    <text evidence="2 9">Belongs to the CRISPR-associated endoribonuclease Cas2 protein family.</text>
</comment>
<dbReference type="GO" id="GO:0016787">
    <property type="term" value="F:hydrolase activity"/>
    <property type="evidence" value="ECO:0007669"/>
    <property type="project" value="UniProtKB-KW"/>
</dbReference>
<evidence type="ECO:0000256" key="4">
    <source>
        <dbReference type="ARBA" id="ARBA00022723"/>
    </source>
</evidence>
<keyword evidence="8 9" id="KW-0051">Antiviral defense</keyword>
<dbReference type="HAMAP" id="MF_01471">
    <property type="entry name" value="Cas2"/>
    <property type="match status" value="1"/>
</dbReference>
<comment type="cofactor">
    <cofactor evidence="1 9">
        <name>Mg(2+)</name>
        <dbReference type="ChEBI" id="CHEBI:18420"/>
    </cofactor>
</comment>
<dbReference type="Proteomes" id="UP001144297">
    <property type="component" value="Unassembled WGS sequence"/>
</dbReference>
<name>A0A9W6GEN3_9BACT</name>
<dbReference type="Pfam" id="PF09827">
    <property type="entry name" value="CRISPR_Cas2"/>
    <property type="match status" value="1"/>
</dbReference>
<proteinExistence type="inferred from homology"/>
<evidence type="ECO:0000256" key="2">
    <source>
        <dbReference type="ARBA" id="ARBA00009959"/>
    </source>
</evidence>
<evidence type="ECO:0000256" key="9">
    <source>
        <dbReference type="HAMAP-Rule" id="MF_01471"/>
    </source>
</evidence>
<feature type="binding site" evidence="9">
    <location>
        <position position="9"/>
    </location>
    <ligand>
        <name>Mg(2+)</name>
        <dbReference type="ChEBI" id="CHEBI:18420"/>
        <note>catalytic</note>
    </ligand>
</feature>
<sequence length="88" mass="10498">MPYLIVTYDIAEERVNKVRKILKKYFMWVQNSVFEGEITEGKLLKCKLELEKVIDKEVDSVYFYSLENRLNYRKTVLGIEKEMTGNIL</sequence>
<dbReference type="PANTHER" id="PTHR34405:SF1">
    <property type="entry name" value="CRISPR-ASSOCIATED ENDORIBONUCLEASE CAS2"/>
    <property type="match status" value="1"/>
</dbReference>
<comment type="function">
    <text evidence="9">CRISPR (clustered regularly interspaced short palindromic repeat), is an adaptive immune system that provides protection against mobile genetic elements (viruses, transposable elements and conjugative plasmids). CRISPR clusters contain sequences complementary to antecedent mobile elements and target invading nucleic acids. CRISPR clusters are transcribed and processed into CRISPR RNA (crRNA). Functions as a ssRNA-specific endoribonuclease. Involved in the integration of spacer DNA into the CRISPR cassette.</text>
</comment>
<dbReference type="AlphaFoldDB" id="A0A9W6GEN3"/>
<dbReference type="GO" id="GO:0004521">
    <property type="term" value="F:RNA endonuclease activity"/>
    <property type="evidence" value="ECO:0007669"/>
    <property type="project" value="InterPro"/>
</dbReference>
<evidence type="ECO:0000313" key="11">
    <source>
        <dbReference type="Proteomes" id="UP001144297"/>
    </source>
</evidence>
<protein>
    <recommendedName>
        <fullName evidence="9">CRISPR-associated endoribonuclease Cas2</fullName>
        <ecNumber evidence="9">3.1.-.-</ecNumber>
    </recommendedName>
</protein>
<keyword evidence="7 9" id="KW-0460">Magnesium</keyword>
<dbReference type="GO" id="GO:0043571">
    <property type="term" value="P:maintenance of CRISPR repeat elements"/>
    <property type="evidence" value="ECO:0007669"/>
    <property type="project" value="UniProtKB-UniRule"/>
</dbReference>
<evidence type="ECO:0000256" key="5">
    <source>
        <dbReference type="ARBA" id="ARBA00022759"/>
    </source>
</evidence>
<dbReference type="InterPro" id="IPR019199">
    <property type="entry name" value="Virulence_VapD/CRISPR_Cas2"/>
</dbReference>